<comment type="caution">
    <text evidence="1">The sequence shown here is derived from an EMBL/GenBank/DDBJ whole genome shotgun (WGS) entry which is preliminary data.</text>
</comment>
<dbReference type="EMBL" id="SDMP01000014">
    <property type="protein sequence ID" value="RYR16720.1"/>
    <property type="molecule type" value="Genomic_DNA"/>
</dbReference>
<evidence type="ECO:0000313" key="2">
    <source>
        <dbReference type="Proteomes" id="UP000289738"/>
    </source>
</evidence>
<accession>A0A444ZR89</accession>
<dbReference type="AlphaFoldDB" id="A0A444ZR89"/>
<gene>
    <name evidence="1" type="ORF">Ahy_B04g073752</name>
</gene>
<keyword evidence="2" id="KW-1185">Reference proteome</keyword>
<organism evidence="1 2">
    <name type="scientific">Arachis hypogaea</name>
    <name type="common">Peanut</name>
    <dbReference type="NCBI Taxonomy" id="3818"/>
    <lineage>
        <taxon>Eukaryota</taxon>
        <taxon>Viridiplantae</taxon>
        <taxon>Streptophyta</taxon>
        <taxon>Embryophyta</taxon>
        <taxon>Tracheophyta</taxon>
        <taxon>Spermatophyta</taxon>
        <taxon>Magnoliopsida</taxon>
        <taxon>eudicotyledons</taxon>
        <taxon>Gunneridae</taxon>
        <taxon>Pentapetalae</taxon>
        <taxon>rosids</taxon>
        <taxon>fabids</taxon>
        <taxon>Fabales</taxon>
        <taxon>Fabaceae</taxon>
        <taxon>Papilionoideae</taxon>
        <taxon>50 kb inversion clade</taxon>
        <taxon>dalbergioids sensu lato</taxon>
        <taxon>Dalbergieae</taxon>
        <taxon>Pterocarpus clade</taxon>
        <taxon>Arachis</taxon>
    </lineage>
</organism>
<proteinExistence type="predicted"/>
<protein>
    <submittedName>
        <fullName evidence="1">Uncharacterized protein</fullName>
    </submittedName>
</protein>
<name>A0A444ZR89_ARAHY</name>
<evidence type="ECO:0000313" key="1">
    <source>
        <dbReference type="EMBL" id="RYR16720.1"/>
    </source>
</evidence>
<sequence>MFLSNGTLLDQMTKTLLRKRWLFLDEMLTKPNCFVRSKDIHETEKEGWNADRRLLWNSPDPRVPIWETSGAKVIEWICSNDPFLIMRTYITLFRSGPIETTLVRSPIETKKYRPACHPHQNK</sequence>
<reference evidence="1 2" key="1">
    <citation type="submission" date="2019-01" db="EMBL/GenBank/DDBJ databases">
        <title>Sequencing of cultivated peanut Arachis hypogaea provides insights into genome evolution and oil improvement.</title>
        <authorList>
            <person name="Chen X."/>
        </authorList>
    </citation>
    <scope>NUCLEOTIDE SEQUENCE [LARGE SCALE GENOMIC DNA]</scope>
    <source>
        <strain evidence="2">cv. Fuhuasheng</strain>
        <tissue evidence="1">Leaves</tissue>
    </source>
</reference>
<dbReference type="Proteomes" id="UP000289738">
    <property type="component" value="Chromosome B04"/>
</dbReference>